<keyword evidence="1" id="KW-0472">Membrane</keyword>
<evidence type="ECO:0000313" key="2">
    <source>
        <dbReference type="EMBL" id="EUA69487.1"/>
    </source>
</evidence>
<comment type="caution">
    <text evidence="2">The sequence shown here is derived from an EMBL/GenBank/DDBJ whole genome shotgun (WGS) entry which is preliminary data.</text>
</comment>
<reference evidence="2 3" key="1">
    <citation type="submission" date="2013-12" db="EMBL/GenBank/DDBJ databases">
        <authorList>
            <person name="Zelazny A."/>
            <person name="Olivier K."/>
            <person name="Holland S."/>
            <person name="Lenaerts A."/>
            <person name="Ordway D."/>
            <person name="DeGroote M.A."/>
            <person name="Parker T."/>
            <person name="Sizemore C."/>
            <person name="Tallon L.J."/>
            <person name="Sadzewicz L.K."/>
            <person name="Sengamalay N."/>
            <person name="Fraser C.M."/>
            <person name="Hine E."/>
            <person name="Shefchek K.A."/>
            <person name="Das S.P."/>
            <person name="Tettelin H."/>
        </authorList>
    </citation>
    <scope>NUCLEOTIDE SEQUENCE [LARGE SCALE GENOMIC DNA]</scope>
    <source>
        <strain evidence="2 3">1513</strain>
    </source>
</reference>
<dbReference type="AlphaFoldDB" id="X8DLF9"/>
<name>X8DLF9_9MYCO</name>
<dbReference type="EMBL" id="JAOJ01000002">
    <property type="protein sequence ID" value="EUA69487.1"/>
    <property type="molecule type" value="Genomic_DNA"/>
</dbReference>
<sequence length="90" mass="9078">MNFARVPLKPDELAQAAVMAALTAAMVIVGIALPILGAVQLLGAVPMGLLGYRYRIRVLLAAAVAGESSHSCWPVSADSSPCASASISGA</sequence>
<keyword evidence="1" id="KW-1133">Transmembrane helix</keyword>
<dbReference type="PATRIC" id="fig|1299321.3.peg.1656"/>
<proteinExistence type="predicted"/>
<feature type="transmembrane region" description="Helical" evidence="1">
    <location>
        <begin position="20"/>
        <end position="45"/>
    </location>
</feature>
<evidence type="ECO:0000256" key="1">
    <source>
        <dbReference type="SAM" id="Phobius"/>
    </source>
</evidence>
<dbReference type="Proteomes" id="UP000023351">
    <property type="component" value="Unassembled WGS sequence"/>
</dbReference>
<gene>
    <name evidence="2" type="ORF">I540_1727</name>
</gene>
<protein>
    <submittedName>
        <fullName evidence="2">ATPase component of various ABC-type transport systems with duplicated ATPase domain protein</fullName>
    </submittedName>
</protein>
<accession>X8DLF9</accession>
<organism evidence="2 3">
    <name type="scientific">Mycobacteroides abscessus subsp. bolletii 1513</name>
    <dbReference type="NCBI Taxonomy" id="1299321"/>
    <lineage>
        <taxon>Bacteria</taxon>
        <taxon>Bacillati</taxon>
        <taxon>Actinomycetota</taxon>
        <taxon>Actinomycetes</taxon>
        <taxon>Mycobacteriales</taxon>
        <taxon>Mycobacteriaceae</taxon>
        <taxon>Mycobacteroides</taxon>
        <taxon>Mycobacteroides abscessus</taxon>
    </lineage>
</organism>
<keyword evidence="1" id="KW-0812">Transmembrane</keyword>
<evidence type="ECO:0000313" key="3">
    <source>
        <dbReference type="Proteomes" id="UP000023351"/>
    </source>
</evidence>